<name>I2Q4I5_9BACT</name>
<gene>
    <name evidence="2" type="ORF">DesU5LDRAFT_3056</name>
</gene>
<keyword evidence="1" id="KW-0732">Signal</keyword>
<dbReference type="EMBL" id="JH600068">
    <property type="protein sequence ID" value="EIG54691.1"/>
    <property type="molecule type" value="Genomic_DNA"/>
</dbReference>
<organism evidence="2">
    <name type="scientific">Desulfovibrio sp. U5L</name>
    <dbReference type="NCBI Taxonomy" id="596152"/>
    <lineage>
        <taxon>Bacteria</taxon>
        <taxon>Pseudomonadati</taxon>
        <taxon>Thermodesulfobacteriota</taxon>
        <taxon>Desulfovibrionia</taxon>
        <taxon>Desulfovibrionales</taxon>
        <taxon>Desulfovibrionaceae</taxon>
        <taxon>Desulfovibrio</taxon>
    </lineage>
</organism>
<dbReference type="AlphaFoldDB" id="I2Q4I5"/>
<proteinExistence type="predicted"/>
<sequence>MKLALALTCLLCLTLTGTLFAFSRSASGDAYAAFADAAGNTTSCEMATCGCMGMRCSCAECGGGK</sequence>
<dbReference type="eggNOG" id="ENOG5031881">
    <property type="taxonomic scope" value="Bacteria"/>
</dbReference>
<dbReference type="HOGENOM" id="CLU_2842693_0_0_7"/>
<feature type="chain" id="PRO_5003663727" evidence="1">
    <location>
        <begin position="22"/>
        <end position="65"/>
    </location>
</feature>
<evidence type="ECO:0000256" key="1">
    <source>
        <dbReference type="SAM" id="SignalP"/>
    </source>
</evidence>
<evidence type="ECO:0000313" key="2">
    <source>
        <dbReference type="EMBL" id="EIG54691.1"/>
    </source>
</evidence>
<reference evidence="2" key="1">
    <citation type="submission" date="2011-11" db="EMBL/GenBank/DDBJ databases">
        <title>Improved High-Quality Draft sequence of Desulfovibrio sp. U5L.</title>
        <authorList>
            <consortium name="US DOE Joint Genome Institute"/>
            <person name="Lucas S."/>
            <person name="Han J."/>
            <person name="Lapidus A."/>
            <person name="Cheng J.-F."/>
            <person name="Goodwin L."/>
            <person name="Pitluck S."/>
            <person name="Peters L."/>
            <person name="Ovchinnikova G."/>
            <person name="Held B."/>
            <person name="Detter J.C."/>
            <person name="Han C."/>
            <person name="Tapia R."/>
            <person name="Land M."/>
            <person name="Hauser L."/>
            <person name="Kyrpides N."/>
            <person name="Ivanova N."/>
            <person name="Pagani I."/>
            <person name="Gabster J."/>
            <person name="Walker C."/>
            <person name="Stolyar S."/>
            <person name="Stahl D."/>
            <person name="Arkin A."/>
            <person name="Dehal P."/>
            <person name="Hazen T."/>
            <person name="Woyke T."/>
        </authorList>
    </citation>
    <scope>NUCLEOTIDE SEQUENCE [LARGE SCALE GENOMIC DNA]</scope>
    <source>
        <strain evidence="2">U5L</strain>
    </source>
</reference>
<dbReference type="STRING" id="596152.DesU5LDRAFT_3056"/>
<protein>
    <submittedName>
        <fullName evidence="2">Uncharacterized protein</fullName>
    </submittedName>
</protein>
<accession>I2Q4I5</accession>
<feature type="signal peptide" evidence="1">
    <location>
        <begin position="1"/>
        <end position="21"/>
    </location>
</feature>